<feature type="domain" description="Ubiquitin-like" evidence="9">
    <location>
        <begin position="886"/>
        <end position="957"/>
    </location>
</feature>
<evidence type="ECO:0000256" key="1">
    <source>
        <dbReference type="ARBA" id="ARBA00000707"/>
    </source>
</evidence>
<reference evidence="11 12" key="1">
    <citation type="submission" date="2016-06" db="EMBL/GenBank/DDBJ databases">
        <title>Evolution of pathogenesis and genome organization in the Tremellales.</title>
        <authorList>
            <person name="Cuomo C."/>
            <person name="Litvintseva A."/>
            <person name="Heitman J."/>
            <person name="Chen Y."/>
            <person name="Sun S."/>
            <person name="Springer D."/>
            <person name="Dromer F."/>
            <person name="Young S."/>
            <person name="Zeng Q."/>
            <person name="Chapman S."/>
            <person name="Gujja S."/>
            <person name="Saif S."/>
            <person name="Birren B."/>
        </authorList>
    </citation>
    <scope>NUCLEOTIDE SEQUENCE [LARGE SCALE GENOMIC DNA]</scope>
    <source>
        <strain evidence="11 12">CBS 6039</strain>
    </source>
</reference>
<dbReference type="Gene3D" id="3.90.70.10">
    <property type="entry name" value="Cysteine proteinases"/>
    <property type="match status" value="1"/>
</dbReference>
<dbReference type="GeneID" id="30159499"/>
<name>A0A1E3H8Z1_9TREE</name>
<feature type="compositionally biased region" description="Basic and acidic residues" evidence="8">
    <location>
        <begin position="75"/>
        <end position="87"/>
    </location>
</feature>
<feature type="region of interest" description="Disordered" evidence="8">
    <location>
        <begin position="1"/>
        <end position="108"/>
    </location>
</feature>
<proteinExistence type="inferred from homology"/>
<evidence type="ECO:0000256" key="6">
    <source>
        <dbReference type="ARBA" id="ARBA00022801"/>
    </source>
</evidence>
<dbReference type="InterPro" id="IPR018200">
    <property type="entry name" value="USP_CS"/>
</dbReference>
<dbReference type="Gene3D" id="3.10.20.90">
    <property type="entry name" value="Phosphatidylinositol 3-kinase Catalytic Subunit, Chain A, domain 1"/>
    <property type="match status" value="1"/>
</dbReference>
<dbReference type="STRING" id="1295533.A0A1E3H8Z1"/>
<evidence type="ECO:0000256" key="2">
    <source>
        <dbReference type="ARBA" id="ARBA00009085"/>
    </source>
</evidence>
<dbReference type="CDD" id="cd02668">
    <property type="entry name" value="Peptidase_C19L"/>
    <property type="match status" value="1"/>
</dbReference>
<keyword evidence="6" id="KW-0378">Hydrolase</keyword>
<dbReference type="GO" id="GO:0005634">
    <property type="term" value="C:nucleus"/>
    <property type="evidence" value="ECO:0007669"/>
    <property type="project" value="TreeGrafter"/>
</dbReference>
<dbReference type="SUPFAM" id="SSF54236">
    <property type="entry name" value="Ubiquitin-like"/>
    <property type="match status" value="1"/>
</dbReference>
<dbReference type="Proteomes" id="UP000094065">
    <property type="component" value="Unassembled WGS sequence"/>
</dbReference>
<comment type="catalytic activity">
    <reaction evidence="1">
        <text>Thiol-dependent hydrolysis of ester, thioester, amide, peptide and isopeptide bonds formed by the C-terminal Gly of ubiquitin (a 76-residue protein attached to proteins as an intracellular targeting signal).</text>
        <dbReference type="EC" id="3.4.19.12"/>
    </reaction>
</comment>
<keyword evidence="5" id="KW-0833">Ubl conjugation pathway</keyword>
<feature type="compositionally biased region" description="Polar residues" evidence="8">
    <location>
        <begin position="1"/>
        <end position="12"/>
    </location>
</feature>
<dbReference type="InterPro" id="IPR050164">
    <property type="entry name" value="Peptidase_C19"/>
</dbReference>
<evidence type="ECO:0000256" key="4">
    <source>
        <dbReference type="ARBA" id="ARBA00022670"/>
    </source>
</evidence>
<feature type="region of interest" description="Disordered" evidence="8">
    <location>
        <begin position="425"/>
        <end position="459"/>
    </location>
</feature>
<evidence type="ECO:0000259" key="9">
    <source>
        <dbReference type="PROSITE" id="PS50053"/>
    </source>
</evidence>
<comment type="similarity">
    <text evidence="2">Belongs to the peptidase C19 family.</text>
</comment>
<comment type="caution">
    <text evidence="11">The sequence shown here is derived from an EMBL/GenBank/DDBJ whole genome shotgun (WGS) entry which is preliminary data.</text>
</comment>
<keyword evidence="12" id="KW-1185">Reference proteome</keyword>
<sequence length="1015" mass="112359">MVRTAATSSATSRPKPDWTWLTSTSRLEDITPEQRRQAAGLVGGVPCAVDLTPRLASDLGRKDRASGGGNGGGGKDVKAQDKGDGSEKGNGNGKTQGRGKGKGKGQAGCRARGCKSNPVCYNHLGIAPLLEHDAKQSWITDRLGDAASALSEQRDPDEPAGLRNLGATCYANAFLQLWFHDVPFRNAVYACATSETQVDVKTRPQNTPLFQLALIFGMLEHSEKKVVDPMGLIDALRLSKGDQQDAAEFSKLFMSLIASEFGKNPDPKLKNLVSDQYEGKMRYVTKCECGYESVTETTFLELELSLKDNTTLQNRLDTFLLPELLYGDNKYNCPSCLSARPATRRQFPSHLPPVIHLSLMRFVFDLASLSRKKSKAGIRYPKEIVLGNSVYELRGVITHMGPSAHHGHFICETYDEPSDKWYIYNDETVSPKPPRPTKRLKISSSASSPPPPGEESSKDAYMLVYRRRDGPVRAEGVPGVVRRKVEEDNGRWREKVDGVVVRREVLEDEWDHLKGGKMDVARALEGTDFIVPREALTGWFQAKTFDELYAPFDFGPVSCDHGQIDPSKSSELRLISALAHDKLSHYSNLPSLDICPDCIGVEFAKRLKDAERQAAVEGYDELMSDLTGDDEGELWCIPQTWVLHWRAGKLPRGATPASEEYTLFCQHSKPSPDMPATSNITASALAHLRSIFGDFAAFHPSDPVCEECSQSGQADAAMMAQWKVDVKFDRAIKKHLDPKPPAYGLDYSVLPTRWVGEWEEYMKTPRERPQLDMERDGYCEHGMLNWDPETTRCRIVDENGWNLICQKYGDQRKPIKIQFGPEIAQGKKYGIQSVSASVCEPCRSARLSTYESTTIPIIITPASTNGHANGQSNGNDKAANGNGKTARTTARSLRARNKTLKLSATPSTTITAIKVEIMNQTGIFPMLQKLSYHERELDEGEKTVKDVGYLDGEEMVLEEMDGEGEWDDDGVKNEGVEEGFGGTALLARINCPDCTYENDGTATCCDMCGRPFNYD</sequence>
<dbReference type="PANTHER" id="PTHR24006">
    <property type="entry name" value="UBIQUITIN CARBOXYL-TERMINAL HYDROLASE"/>
    <property type="match status" value="1"/>
</dbReference>
<keyword evidence="7" id="KW-0788">Thiol protease</keyword>
<dbReference type="GO" id="GO:0005829">
    <property type="term" value="C:cytosol"/>
    <property type="evidence" value="ECO:0007669"/>
    <property type="project" value="TreeGrafter"/>
</dbReference>
<dbReference type="RefSeq" id="XP_018988695.1">
    <property type="nucleotide sequence ID" value="XM_019143032.1"/>
</dbReference>
<evidence type="ECO:0000256" key="3">
    <source>
        <dbReference type="ARBA" id="ARBA00012759"/>
    </source>
</evidence>
<dbReference type="OrthoDB" id="289038at2759"/>
<protein>
    <recommendedName>
        <fullName evidence="3">ubiquitinyl hydrolase 1</fullName>
        <ecNumber evidence="3">3.4.19.12</ecNumber>
    </recommendedName>
</protein>
<organism evidence="11 12">
    <name type="scientific">Cryptococcus amylolentus CBS 6039</name>
    <dbReference type="NCBI Taxonomy" id="1295533"/>
    <lineage>
        <taxon>Eukaryota</taxon>
        <taxon>Fungi</taxon>
        <taxon>Dikarya</taxon>
        <taxon>Basidiomycota</taxon>
        <taxon>Agaricomycotina</taxon>
        <taxon>Tremellomycetes</taxon>
        <taxon>Tremellales</taxon>
        <taxon>Cryptococcaceae</taxon>
        <taxon>Cryptococcus</taxon>
    </lineage>
</organism>
<feature type="region of interest" description="Disordered" evidence="8">
    <location>
        <begin position="862"/>
        <end position="889"/>
    </location>
</feature>
<evidence type="ECO:0000259" key="10">
    <source>
        <dbReference type="PROSITE" id="PS50235"/>
    </source>
</evidence>
<dbReference type="GO" id="GO:0006508">
    <property type="term" value="P:proteolysis"/>
    <property type="evidence" value="ECO:0007669"/>
    <property type="project" value="UniProtKB-KW"/>
</dbReference>
<dbReference type="PANTHER" id="PTHR24006:SF888">
    <property type="entry name" value="UBIQUITIN CARBOXYL-TERMINAL HYDROLASE 30"/>
    <property type="match status" value="1"/>
</dbReference>
<feature type="compositionally biased region" description="Basic and acidic residues" evidence="8">
    <location>
        <begin position="26"/>
        <end position="36"/>
    </location>
</feature>
<gene>
    <name evidence="11" type="ORF">L202_08190</name>
</gene>
<evidence type="ECO:0000256" key="5">
    <source>
        <dbReference type="ARBA" id="ARBA00022786"/>
    </source>
</evidence>
<dbReference type="EC" id="3.4.19.12" evidence="3"/>
<dbReference type="AlphaFoldDB" id="A0A1E3H8Z1"/>
<dbReference type="GO" id="GO:0016579">
    <property type="term" value="P:protein deubiquitination"/>
    <property type="evidence" value="ECO:0007669"/>
    <property type="project" value="InterPro"/>
</dbReference>
<dbReference type="InterPro" id="IPR033841">
    <property type="entry name" value="Pep_USP48"/>
</dbReference>
<dbReference type="InterPro" id="IPR028889">
    <property type="entry name" value="USP"/>
</dbReference>
<evidence type="ECO:0000256" key="7">
    <source>
        <dbReference type="ARBA" id="ARBA00022807"/>
    </source>
</evidence>
<dbReference type="SUPFAM" id="SSF54001">
    <property type="entry name" value="Cysteine proteinases"/>
    <property type="match status" value="1"/>
</dbReference>
<dbReference type="InterPro" id="IPR001394">
    <property type="entry name" value="Peptidase_C19_UCH"/>
</dbReference>
<dbReference type="PROSITE" id="PS00973">
    <property type="entry name" value="USP_2"/>
    <property type="match status" value="1"/>
</dbReference>
<dbReference type="GO" id="GO:0004843">
    <property type="term" value="F:cysteine-type deubiquitinase activity"/>
    <property type="evidence" value="ECO:0007669"/>
    <property type="project" value="UniProtKB-EC"/>
</dbReference>
<dbReference type="PROSITE" id="PS00972">
    <property type="entry name" value="USP_1"/>
    <property type="match status" value="1"/>
</dbReference>
<evidence type="ECO:0000313" key="11">
    <source>
        <dbReference type="EMBL" id="ODN72754.1"/>
    </source>
</evidence>
<dbReference type="PROSITE" id="PS50053">
    <property type="entry name" value="UBIQUITIN_2"/>
    <property type="match status" value="1"/>
</dbReference>
<keyword evidence="4" id="KW-0645">Protease</keyword>
<accession>A0A1E3H8Z1</accession>
<dbReference type="EMBL" id="AWGJ01000014">
    <property type="protein sequence ID" value="ODN72754.1"/>
    <property type="molecule type" value="Genomic_DNA"/>
</dbReference>
<dbReference type="InterPro" id="IPR000626">
    <property type="entry name" value="Ubiquitin-like_dom"/>
</dbReference>
<feature type="domain" description="USP" evidence="10">
    <location>
        <begin position="160"/>
        <end position="468"/>
    </location>
</feature>
<evidence type="ECO:0000256" key="8">
    <source>
        <dbReference type="SAM" id="MobiDB-lite"/>
    </source>
</evidence>
<evidence type="ECO:0000313" key="12">
    <source>
        <dbReference type="Proteomes" id="UP000094065"/>
    </source>
</evidence>
<dbReference type="PROSITE" id="PS50235">
    <property type="entry name" value="USP_3"/>
    <property type="match status" value="1"/>
</dbReference>
<feature type="compositionally biased region" description="Low complexity" evidence="8">
    <location>
        <begin position="873"/>
        <end position="889"/>
    </location>
</feature>
<dbReference type="Pfam" id="PF00443">
    <property type="entry name" value="UCH"/>
    <property type="match status" value="1"/>
</dbReference>
<dbReference type="InterPro" id="IPR029071">
    <property type="entry name" value="Ubiquitin-like_domsf"/>
</dbReference>
<dbReference type="InterPro" id="IPR038765">
    <property type="entry name" value="Papain-like_cys_pep_sf"/>
</dbReference>